<geneLocation type="plasmid" evidence="1 2">
    <name>pQ15_94_1</name>
</geneLocation>
<dbReference type="EMBL" id="CP049218">
    <property type="protein sequence ID" value="QTG16823.1"/>
    <property type="molecule type" value="Genomic_DNA"/>
</dbReference>
<name>A0AAJ4N7Y4_AGRTU</name>
<keyword evidence="1" id="KW-0614">Plasmid</keyword>
<proteinExistence type="predicted"/>
<accession>A0AAJ4N7Y4</accession>
<evidence type="ECO:0000313" key="2">
    <source>
        <dbReference type="Proteomes" id="UP000663946"/>
    </source>
</evidence>
<protein>
    <submittedName>
        <fullName evidence="1">Uncharacterized protein</fullName>
    </submittedName>
</protein>
<dbReference type="Proteomes" id="UP000663946">
    <property type="component" value="Plasmid pQ15_94_1"/>
</dbReference>
<reference evidence="1" key="1">
    <citation type="submission" date="2020-02" db="EMBL/GenBank/DDBJ databases">
        <title>Unexpected conservation and global transmission of agrobacterial virulence plasmids.</title>
        <authorList>
            <person name="Weisberg A.J."/>
            <person name="Davis E.W. II"/>
            <person name="Tabima J.R."/>
            <person name="Belcher M.S."/>
            <person name="Miller M."/>
            <person name="Kuo C.-H."/>
            <person name="Loper J.E."/>
            <person name="Grunwald N.J."/>
            <person name="Putnam M.L."/>
            <person name="Chang J.H."/>
        </authorList>
    </citation>
    <scope>NUCLEOTIDE SEQUENCE</scope>
    <source>
        <strain evidence="1">Q15/94</strain>
        <plasmid evidence="1">pQ15_94_1</plasmid>
    </source>
</reference>
<dbReference type="AlphaFoldDB" id="A0AAJ4N7Y4"/>
<dbReference type="RefSeq" id="WP_333722498.1">
    <property type="nucleotide sequence ID" value="NZ_CP049218.1"/>
</dbReference>
<organism evidence="1 2">
    <name type="scientific">Agrobacterium tumefaciens</name>
    <dbReference type="NCBI Taxonomy" id="358"/>
    <lineage>
        <taxon>Bacteria</taxon>
        <taxon>Pseudomonadati</taxon>
        <taxon>Pseudomonadota</taxon>
        <taxon>Alphaproteobacteria</taxon>
        <taxon>Hyphomicrobiales</taxon>
        <taxon>Rhizobiaceae</taxon>
        <taxon>Rhizobium/Agrobacterium group</taxon>
        <taxon>Agrobacterium</taxon>
        <taxon>Agrobacterium tumefaciens complex</taxon>
    </lineage>
</organism>
<sequence>MASSQTRAIQKYRSRLGDRGLARFEVLVRDSDRSLIRSLARRLAEDGPEAANLRAFVSETLAGEPPKKGGIVAALRRSPLVGADLDTPRLREESPFCFQTNVD</sequence>
<gene>
    <name evidence="1" type="ORF">G6M86_25775</name>
</gene>
<evidence type="ECO:0000313" key="1">
    <source>
        <dbReference type="EMBL" id="QTG16823.1"/>
    </source>
</evidence>